<dbReference type="SUPFAM" id="SSF56219">
    <property type="entry name" value="DNase I-like"/>
    <property type="match status" value="1"/>
</dbReference>
<gene>
    <name evidence="2" type="ORF">CTI12_AA191010</name>
</gene>
<dbReference type="PANTHER" id="PTHR47723:SF19">
    <property type="entry name" value="POLYNUCLEOTIDYL TRANSFERASE, RIBONUCLEASE H-LIKE SUPERFAMILY PROTEIN"/>
    <property type="match status" value="1"/>
</dbReference>
<dbReference type="Gene3D" id="3.30.420.10">
    <property type="entry name" value="Ribonuclease H-like superfamily/Ribonuclease H"/>
    <property type="match status" value="1"/>
</dbReference>
<dbReference type="EMBL" id="PKPP01001745">
    <property type="protein sequence ID" value="PWA80271.1"/>
    <property type="molecule type" value="Genomic_DNA"/>
</dbReference>
<dbReference type="OrthoDB" id="1113909at2759"/>
<dbReference type="GO" id="GO:0004523">
    <property type="term" value="F:RNA-DNA hybrid ribonuclease activity"/>
    <property type="evidence" value="ECO:0007669"/>
    <property type="project" value="InterPro"/>
</dbReference>
<dbReference type="SUPFAM" id="SSF53098">
    <property type="entry name" value="Ribonuclease H-like"/>
    <property type="match status" value="1"/>
</dbReference>
<dbReference type="InterPro" id="IPR044730">
    <property type="entry name" value="RNase_H-like_dom_plant"/>
</dbReference>
<organism evidence="2 3">
    <name type="scientific">Artemisia annua</name>
    <name type="common">Sweet wormwood</name>
    <dbReference type="NCBI Taxonomy" id="35608"/>
    <lineage>
        <taxon>Eukaryota</taxon>
        <taxon>Viridiplantae</taxon>
        <taxon>Streptophyta</taxon>
        <taxon>Embryophyta</taxon>
        <taxon>Tracheophyta</taxon>
        <taxon>Spermatophyta</taxon>
        <taxon>Magnoliopsida</taxon>
        <taxon>eudicotyledons</taxon>
        <taxon>Gunneridae</taxon>
        <taxon>Pentapetalae</taxon>
        <taxon>asterids</taxon>
        <taxon>campanulids</taxon>
        <taxon>Asterales</taxon>
        <taxon>Asteraceae</taxon>
        <taxon>Asteroideae</taxon>
        <taxon>Anthemideae</taxon>
        <taxon>Artemisiinae</taxon>
        <taxon>Artemisia</taxon>
    </lineage>
</organism>
<dbReference type="InterPro" id="IPR036397">
    <property type="entry name" value="RNaseH_sf"/>
</dbReference>
<sequence>MNHPEVIALVETHLEGDRADHLGRQIHYDGHARVDAEGHSGGIWLYWKRDEVNVDILVYHSQHITVEISRDGEESWIFSAIYASPDINKRQEIWDNLSNFSGSLNKAWLLAGDFNETTTLDERHDGNQDMQRRCDHFKNWIENTSLIDLGYLGAKFTWTRGKTMETRKAARLDRGLCNLIWRTRFPEAAVKHLPAINSDHSPLLIKTNGFVSLASGHKPFRFLSAWLSHESFETFVKTMWRNDVPIVSFLNQFAEYLQEWNKTTFGNIFRKKRHLWARIAGVQKAIVERRDRYLLNLEAHNAKIIRQGTRFSVGNGRRTLFWDHCWATEVPLSSMATTPIPIEAQDKTVEEYWNINESHNGDWNWEELSTFLPRETLKIIASHSVSPSREDEDSMYWGGSSIGKFSVKSALNFIRNEGNTQDYKKWEIVWKAPVSERIRMFIWLALHDRLLSNVQRVARRLSDDPRCTRCGADEESLDHILRRCPLSYTIWNKLTAQPPNSSFWTLPLCDWIMDNLKTTQVNNNYKWQMMFGITIWWLWKWRNNKIFGRDEDIPTNHVGFLYTKLKEMQNALVRDNLKNQSTHKEKTEVLIRWVAPPVSWVLLNTDGASRGNPGEAGGGGILRDSRGCFLRAFTENYGICTVTRSEILALLRGILMARDVGIRKLIIKLDSEVVLRLMEGETIHHSPAFYSVQKCRNLLRSSDWEVKLEHCYRESNRAADWLANHRCEQEERLCMFDSPPPELGSIILEDVKGVAWPRVVSS</sequence>
<dbReference type="Proteomes" id="UP000245207">
    <property type="component" value="Unassembled WGS sequence"/>
</dbReference>
<comment type="caution">
    <text evidence="2">The sequence shown here is derived from an EMBL/GenBank/DDBJ whole genome shotgun (WGS) entry which is preliminary data.</text>
</comment>
<dbReference type="InterPro" id="IPR036691">
    <property type="entry name" value="Endo/exonu/phosph_ase_sf"/>
</dbReference>
<dbReference type="CDD" id="cd06222">
    <property type="entry name" value="RNase_H_like"/>
    <property type="match status" value="1"/>
</dbReference>
<dbReference type="Pfam" id="PF13456">
    <property type="entry name" value="RVT_3"/>
    <property type="match status" value="1"/>
</dbReference>
<name>A0A2U1P3C8_ARTAN</name>
<accession>A0A2U1P3C8</accession>
<dbReference type="InterPro" id="IPR053151">
    <property type="entry name" value="RNase_H-like"/>
</dbReference>
<dbReference type="AlphaFoldDB" id="A0A2U1P3C8"/>
<evidence type="ECO:0000313" key="2">
    <source>
        <dbReference type="EMBL" id="PWA80271.1"/>
    </source>
</evidence>
<feature type="domain" description="RNase H type-1" evidence="1">
    <location>
        <begin position="597"/>
        <end position="728"/>
    </location>
</feature>
<dbReference type="GO" id="GO:0003676">
    <property type="term" value="F:nucleic acid binding"/>
    <property type="evidence" value="ECO:0007669"/>
    <property type="project" value="InterPro"/>
</dbReference>
<protein>
    <recommendedName>
        <fullName evidence="1">RNase H type-1 domain-containing protein</fullName>
    </recommendedName>
</protein>
<keyword evidence="3" id="KW-1185">Reference proteome</keyword>
<proteinExistence type="predicted"/>
<dbReference type="Pfam" id="PF13966">
    <property type="entry name" value="zf-RVT"/>
    <property type="match status" value="1"/>
</dbReference>
<evidence type="ECO:0000313" key="3">
    <source>
        <dbReference type="Proteomes" id="UP000245207"/>
    </source>
</evidence>
<dbReference type="InterPro" id="IPR026960">
    <property type="entry name" value="RVT-Znf"/>
</dbReference>
<dbReference type="InterPro" id="IPR002156">
    <property type="entry name" value="RNaseH_domain"/>
</dbReference>
<evidence type="ECO:0000259" key="1">
    <source>
        <dbReference type="PROSITE" id="PS50879"/>
    </source>
</evidence>
<dbReference type="PROSITE" id="PS50879">
    <property type="entry name" value="RNASE_H_1"/>
    <property type="match status" value="1"/>
</dbReference>
<reference evidence="2 3" key="1">
    <citation type="journal article" date="2018" name="Mol. Plant">
        <title>The genome of Artemisia annua provides insight into the evolution of Asteraceae family and artemisinin biosynthesis.</title>
        <authorList>
            <person name="Shen Q."/>
            <person name="Zhang L."/>
            <person name="Liao Z."/>
            <person name="Wang S."/>
            <person name="Yan T."/>
            <person name="Shi P."/>
            <person name="Liu M."/>
            <person name="Fu X."/>
            <person name="Pan Q."/>
            <person name="Wang Y."/>
            <person name="Lv Z."/>
            <person name="Lu X."/>
            <person name="Zhang F."/>
            <person name="Jiang W."/>
            <person name="Ma Y."/>
            <person name="Chen M."/>
            <person name="Hao X."/>
            <person name="Li L."/>
            <person name="Tang Y."/>
            <person name="Lv G."/>
            <person name="Zhou Y."/>
            <person name="Sun X."/>
            <person name="Brodelius P.E."/>
            <person name="Rose J.K.C."/>
            <person name="Tang K."/>
        </authorList>
    </citation>
    <scope>NUCLEOTIDE SEQUENCE [LARGE SCALE GENOMIC DNA]</scope>
    <source>
        <strain evidence="3">cv. Huhao1</strain>
        <tissue evidence="2">Leaf</tissue>
    </source>
</reference>
<dbReference type="PANTHER" id="PTHR47723">
    <property type="entry name" value="OS05G0353850 PROTEIN"/>
    <property type="match status" value="1"/>
</dbReference>
<dbReference type="InterPro" id="IPR012337">
    <property type="entry name" value="RNaseH-like_sf"/>
</dbReference>
<dbReference type="Pfam" id="PF03372">
    <property type="entry name" value="Exo_endo_phos"/>
    <property type="match status" value="1"/>
</dbReference>
<dbReference type="Gene3D" id="3.60.10.10">
    <property type="entry name" value="Endonuclease/exonuclease/phosphatase"/>
    <property type="match status" value="1"/>
</dbReference>
<dbReference type="InterPro" id="IPR005135">
    <property type="entry name" value="Endo/exonuclease/phosphatase"/>
</dbReference>